<dbReference type="Proteomes" id="UP000054815">
    <property type="component" value="Unassembled WGS sequence"/>
</dbReference>
<accession>A0A0V0XSP8</accession>
<feature type="signal peptide" evidence="1">
    <location>
        <begin position="1"/>
        <end position="24"/>
    </location>
</feature>
<gene>
    <name evidence="2" type="ORF">T4E_10795</name>
</gene>
<dbReference type="EMBL" id="JYDU01000148">
    <property type="protein sequence ID" value="KRX91041.1"/>
    <property type="molecule type" value="Genomic_DNA"/>
</dbReference>
<comment type="caution">
    <text evidence="2">The sequence shown here is derived from an EMBL/GenBank/DDBJ whole genome shotgun (WGS) entry which is preliminary data.</text>
</comment>
<evidence type="ECO:0000256" key="1">
    <source>
        <dbReference type="SAM" id="SignalP"/>
    </source>
</evidence>
<name>A0A0V0XSP8_TRIPS</name>
<dbReference type="AlphaFoldDB" id="A0A0V0XSP8"/>
<sequence length="74" mass="8341">MRMFTNFGFQLLASLRIFIQLCHLSEIGSSGAFLAAADWQALGWKLWKKNARVIARVGRAIHLLHRVLGVDFGD</sequence>
<protein>
    <recommendedName>
        <fullName evidence="4">Secreted protein</fullName>
    </recommendedName>
</protein>
<evidence type="ECO:0008006" key="4">
    <source>
        <dbReference type="Google" id="ProtNLM"/>
    </source>
</evidence>
<proteinExistence type="predicted"/>
<evidence type="ECO:0000313" key="2">
    <source>
        <dbReference type="EMBL" id="KRX91041.1"/>
    </source>
</evidence>
<organism evidence="2 3">
    <name type="scientific">Trichinella pseudospiralis</name>
    <name type="common">Parasitic roundworm</name>
    <dbReference type="NCBI Taxonomy" id="6337"/>
    <lineage>
        <taxon>Eukaryota</taxon>
        <taxon>Metazoa</taxon>
        <taxon>Ecdysozoa</taxon>
        <taxon>Nematoda</taxon>
        <taxon>Enoplea</taxon>
        <taxon>Dorylaimia</taxon>
        <taxon>Trichinellida</taxon>
        <taxon>Trichinellidae</taxon>
        <taxon>Trichinella</taxon>
    </lineage>
</organism>
<evidence type="ECO:0000313" key="3">
    <source>
        <dbReference type="Proteomes" id="UP000054815"/>
    </source>
</evidence>
<keyword evidence="1" id="KW-0732">Signal</keyword>
<feature type="chain" id="PRO_5006872758" description="Secreted protein" evidence="1">
    <location>
        <begin position="25"/>
        <end position="74"/>
    </location>
</feature>
<reference evidence="2 3" key="1">
    <citation type="submission" date="2015-01" db="EMBL/GenBank/DDBJ databases">
        <title>Evolution of Trichinella species and genotypes.</title>
        <authorList>
            <person name="Korhonen P.K."/>
            <person name="Edoardo P."/>
            <person name="Giuseppe L.R."/>
            <person name="Gasser R.B."/>
        </authorList>
    </citation>
    <scope>NUCLEOTIDE SEQUENCE [LARGE SCALE GENOMIC DNA]</scope>
    <source>
        <strain evidence="2">ISS141</strain>
    </source>
</reference>